<accession>A0A507AQH8</accession>
<evidence type="ECO:0000256" key="3">
    <source>
        <dbReference type="PROSITE-ProRule" id="PRU00221"/>
    </source>
</evidence>
<dbReference type="InterPro" id="IPR001680">
    <property type="entry name" value="WD40_rpt"/>
</dbReference>
<dbReference type="Proteomes" id="UP000319257">
    <property type="component" value="Unassembled WGS sequence"/>
</dbReference>
<dbReference type="AlphaFoldDB" id="A0A507AQH8"/>
<name>A0A507AQH8_9PEZI</name>
<dbReference type="InParanoid" id="A0A507AQH8"/>
<dbReference type="PANTHER" id="PTHR10971">
    <property type="entry name" value="MRNA EXPORT FACTOR AND BUB3"/>
    <property type="match status" value="1"/>
</dbReference>
<dbReference type="Gene3D" id="2.130.10.10">
    <property type="entry name" value="YVTN repeat-like/Quinoprotein amine dehydrogenase"/>
    <property type="match status" value="1"/>
</dbReference>
<evidence type="ECO:0000256" key="2">
    <source>
        <dbReference type="ARBA" id="ARBA00022737"/>
    </source>
</evidence>
<keyword evidence="1 3" id="KW-0853">WD repeat</keyword>
<proteinExistence type="predicted"/>
<dbReference type="RefSeq" id="XP_030994826.1">
    <property type="nucleotide sequence ID" value="XM_031141185.1"/>
</dbReference>
<dbReference type="GeneID" id="41973988"/>
<keyword evidence="2" id="KW-0677">Repeat</keyword>
<organism evidence="4 5">
    <name type="scientific">Thyridium curvatum</name>
    <dbReference type="NCBI Taxonomy" id="1093900"/>
    <lineage>
        <taxon>Eukaryota</taxon>
        <taxon>Fungi</taxon>
        <taxon>Dikarya</taxon>
        <taxon>Ascomycota</taxon>
        <taxon>Pezizomycotina</taxon>
        <taxon>Sordariomycetes</taxon>
        <taxon>Sordariomycetidae</taxon>
        <taxon>Thyridiales</taxon>
        <taxon>Thyridiaceae</taxon>
        <taxon>Thyridium</taxon>
    </lineage>
</organism>
<comment type="caution">
    <text evidence="4">The sequence shown here is derived from an EMBL/GenBank/DDBJ whole genome shotgun (WGS) entry which is preliminary data.</text>
</comment>
<evidence type="ECO:0000313" key="5">
    <source>
        <dbReference type="Proteomes" id="UP000319257"/>
    </source>
</evidence>
<dbReference type="InterPro" id="IPR015943">
    <property type="entry name" value="WD40/YVTN_repeat-like_dom_sf"/>
</dbReference>
<evidence type="ECO:0000256" key="1">
    <source>
        <dbReference type="ARBA" id="ARBA00022574"/>
    </source>
</evidence>
<sequence length="353" mass="38387">MAPVSQFEAKPAPGDMVGSVKFAPNSSSRIIASCWDARVYLYEIQGQGEEAHASLVREFPHKAAVLDVCFGKDDDEAFSTDLNKQINRIDLATGEQIVIGHHEKPAPRIAYSREHSILISASWDGSIHFYNANDFDQAPIKAQLPGKAQALAASPSKVVVAMNARLVHIYDLPTVASILNGKSASELTPWQQRESSLKFLTRAVACMPNDAGYATSSIEGRVAVEWFEDSAESQARKYAFKCHRQTAPEEEGGGDIVFPVNALAFHPRYGTFASGGGDGTVALWDAEAKRRMKVYQKIPNSVWALAFSNDGKYLAMSVAPGFETGQEDYSGEGQSQILIRELGETEARGKGAK</sequence>
<gene>
    <name evidence="4" type="ORF">E0L32_006541</name>
</gene>
<dbReference type="Pfam" id="PF00400">
    <property type="entry name" value="WD40"/>
    <property type="match status" value="2"/>
</dbReference>
<keyword evidence="5" id="KW-1185">Reference proteome</keyword>
<dbReference type="InterPro" id="IPR036322">
    <property type="entry name" value="WD40_repeat_dom_sf"/>
</dbReference>
<dbReference type="STRING" id="1093900.A0A507AQH8"/>
<protein>
    <submittedName>
        <fullName evidence="4">Uncharacterized protein</fullName>
    </submittedName>
</protein>
<evidence type="ECO:0000313" key="4">
    <source>
        <dbReference type="EMBL" id="TPX13115.1"/>
    </source>
</evidence>
<dbReference type="PROSITE" id="PS50082">
    <property type="entry name" value="WD_REPEATS_2"/>
    <property type="match status" value="1"/>
</dbReference>
<dbReference type="EMBL" id="SKBQ01000037">
    <property type="protein sequence ID" value="TPX13115.1"/>
    <property type="molecule type" value="Genomic_DNA"/>
</dbReference>
<dbReference type="SMART" id="SM00320">
    <property type="entry name" value="WD40"/>
    <property type="match status" value="4"/>
</dbReference>
<dbReference type="SUPFAM" id="SSF50978">
    <property type="entry name" value="WD40 repeat-like"/>
    <property type="match status" value="1"/>
</dbReference>
<dbReference type="OrthoDB" id="10262475at2759"/>
<reference evidence="4 5" key="1">
    <citation type="submission" date="2019-06" db="EMBL/GenBank/DDBJ databases">
        <title>Draft genome sequence of the filamentous fungus Phialemoniopsis curvata isolated from diesel fuel.</title>
        <authorList>
            <person name="Varaljay V.A."/>
            <person name="Lyon W.J."/>
            <person name="Crouch A.L."/>
            <person name="Drake C.E."/>
            <person name="Hollomon J.M."/>
            <person name="Nadeau L.J."/>
            <person name="Nunn H.S."/>
            <person name="Stevenson B.S."/>
            <person name="Bojanowski C.L."/>
            <person name="Crookes-Goodson W.J."/>
        </authorList>
    </citation>
    <scope>NUCLEOTIDE SEQUENCE [LARGE SCALE GENOMIC DNA]</scope>
    <source>
        <strain evidence="4 5">D216</strain>
    </source>
</reference>
<feature type="repeat" description="WD" evidence="3">
    <location>
        <begin position="260"/>
        <end position="294"/>
    </location>
</feature>